<feature type="compositionally biased region" description="Basic and acidic residues" evidence="2">
    <location>
        <begin position="218"/>
        <end position="230"/>
    </location>
</feature>
<evidence type="ECO:0000256" key="1">
    <source>
        <dbReference type="SAM" id="Coils"/>
    </source>
</evidence>
<keyword evidence="1" id="KW-0175">Coiled coil</keyword>
<dbReference type="OrthoDB" id="77260at2759"/>
<sequence>MPSTLAASPVPKRRSSSSWILRLDNNSDPLPSSSPTRDVPWTVYDALARRYDELEGDHHVLLRRLEAKERRVVELEAAAADMNTRLEAQTEKWHASCHHIEELQDVVAQLTQDKGRALQAAAELQPRLTEAQRHMAKMHDVMMDMEYEMIRLRGRESGATTQTARSQSHAIQRELRGLKKRRCVSQSKWLADGDDDDDDCDDDDDTFDDQEFEDDDRWWDVPDEVDHQEEGDGDDDSRPQAPRRHHHAHPSSFPVDEIDFLDLADQVVRYTREKTAATVAMWAEAEAALAVESKRFQDAVAAETAAMQDMDTDWRTSVDVLVEIDALLQQLPIDRNGATWIEPRHR</sequence>
<protein>
    <submittedName>
        <fullName evidence="4">Aste57867_14294 protein</fullName>
    </submittedName>
</protein>
<evidence type="ECO:0000256" key="2">
    <source>
        <dbReference type="SAM" id="MobiDB-lite"/>
    </source>
</evidence>
<dbReference type="Proteomes" id="UP000332933">
    <property type="component" value="Unassembled WGS sequence"/>
</dbReference>
<evidence type="ECO:0000313" key="5">
    <source>
        <dbReference type="Proteomes" id="UP000332933"/>
    </source>
</evidence>
<accession>A0A485L0A0</accession>
<proteinExistence type="predicted"/>
<gene>
    <name evidence="4" type="primary">Aste57867_14294</name>
    <name evidence="3" type="ORF">As57867_014242</name>
    <name evidence="4" type="ORF">ASTE57867_14294</name>
</gene>
<name>A0A485L0A0_9STRA</name>
<feature type="coiled-coil region" evidence="1">
    <location>
        <begin position="51"/>
        <end position="120"/>
    </location>
</feature>
<dbReference type="SUPFAM" id="SSF90257">
    <property type="entry name" value="Myosin rod fragments"/>
    <property type="match status" value="1"/>
</dbReference>
<organism evidence="4 5">
    <name type="scientific">Aphanomyces stellatus</name>
    <dbReference type="NCBI Taxonomy" id="120398"/>
    <lineage>
        <taxon>Eukaryota</taxon>
        <taxon>Sar</taxon>
        <taxon>Stramenopiles</taxon>
        <taxon>Oomycota</taxon>
        <taxon>Saprolegniomycetes</taxon>
        <taxon>Saprolegniales</taxon>
        <taxon>Verrucalvaceae</taxon>
        <taxon>Aphanomyces</taxon>
    </lineage>
</organism>
<evidence type="ECO:0000313" key="3">
    <source>
        <dbReference type="EMBL" id="KAF0694854.1"/>
    </source>
</evidence>
<dbReference type="EMBL" id="VJMH01005536">
    <property type="protein sequence ID" value="KAF0694854.1"/>
    <property type="molecule type" value="Genomic_DNA"/>
</dbReference>
<keyword evidence="5" id="KW-1185">Reference proteome</keyword>
<dbReference type="AlphaFoldDB" id="A0A485L0A0"/>
<feature type="region of interest" description="Disordered" evidence="2">
    <location>
        <begin position="189"/>
        <end position="252"/>
    </location>
</feature>
<evidence type="ECO:0000313" key="4">
    <source>
        <dbReference type="EMBL" id="VFT91119.1"/>
    </source>
</evidence>
<reference evidence="3" key="2">
    <citation type="submission" date="2019-06" db="EMBL/GenBank/DDBJ databases">
        <title>Genomics analysis of Aphanomyces spp. identifies a new class of oomycete effector associated with host adaptation.</title>
        <authorList>
            <person name="Gaulin E."/>
        </authorList>
    </citation>
    <scope>NUCLEOTIDE SEQUENCE</scope>
    <source>
        <strain evidence="3">CBS 578.67</strain>
    </source>
</reference>
<reference evidence="4 5" key="1">
    <citation type="submission" date="2019-03" db="EMBL/GenBank/DDBJ databases">
        <authorList>
            <person name="Gaulin E."/>
            <person name="Dumas B."/>
        </authorList>
    </citation>
    <scope>NUCLEOTIDE SEQUENCE [LARGE SCALE GENOMIC DNA]</scope>
    <source>
        <strain evidence="4">CBS 568.67</strain>
    </source>
</reference>
<dbReference type="EMBL" id="CAADRA010005557">
    <property type="protein sequence ID" value="VFT91119.1"/>
    <property type="molecule type" value="Genomic_DNA"/>
</dbReference>
<feature type="compositionally biased region" description="Acidic residues" evidence="2">
    <location>
        <begin position="192"/>
        <end position="217"/>
    </location>
</feature>